<protein>
    <submittedName>
        <fullName evidence="2">Uncharacterized protein</fullName>
    </submittedName>
</protein>
<gene>
    <name evidence="2" type="ORF">Loak_2428</name>
</gene>
<comment type="caution">
    <text evidence="2">The sequence shown here is derived from an EMBL/GenBank/DDBJ whole genome shotgun (WGS) entry which is preliminary data.</text>
</comment>
<dbReference type="AlphaFoldDB" id="A0A0W0WY91"/>
<evidence type="ECO:0000313" key="2">
    <source>
        <dbReference type="EMBL" id="KTD37292.1"/>
    </source>
</evidence>
<sequence length="123" mass="13525">MSIKLEPEPDTLLNPEQLKQDLMDIKLQGEPNTELSPMEVKKALQEEGSDNELLQKSFMGADMVDSVGEGTPGYQTTGEADGFGYGALQEETSGVVEVSDEQQYEDEIDAPAPTPSPFRKRPY</sequence>
<dbReference type="Proteomes" id="UP000054858">
    <property type="component" value="Unassembled WGS sequence"/>
</dbReference>
<dbReference type="EMBL" id="LNYP01000031">
    <property type="protein sequence ID" value="KTD37292.1"/>
    <property type="molecule type" value="Genomic_DNA"/>
</dbReference>
<proteinExistence type="predicted"/>
<name>A0A0W0WY91_9GAMM</name>
<reference evidence="2 3" key="1">
    <citation type="submission" date="2015-11" db="EMBL/GenBank/DDBJ databases">
        <title>Genomic analysis of 38 Legionella species identifies large and diverse effector repertoires.</title>
        <authorList>
            <person name="Burstein D."/>
            <person name="Amaro F."/>
            <person name="Zusman T."/>
            <person name="Lifshitz Z."/>
            <person name="Cohen O."/>
            <person name="Gilbert J.A."/>
            <person name="Pupko T."/>
            <person name="Shuman H.A."/>
            <person name="Segal G."/>
        </authorList>
    </citation>
    <scope>NUCLEOTIDE SEQUENCE [LARGE SCALE GENOMIC DNA]</scope>
    <source>
        <strain evidence="2 3">Oak Ridge-10</strain>
    </source>
</reference>
<dbReference type="PATRIC" id="fig|29423.5.peg.2551"/>
<accession>A0A0W0WY91</accession>
<organism evidence="2 3">
    <name type="scientific">Legionella oakridgensis</name>
    <dbReference type="NCBI Taxonomy" id="29423"/>
    <lineage>
        <taxon>Bacteria</taxon>
        <taxon>Pseudomonadati</taxon>
        <taxon>Pseudomonadota</taxon>
        <taxon>Gammaproteobacteria</taxon>
        <taxon>Legionellales</taxon>
        <taxon>Legionellaceae</taxon>
        <taxon>Legionella</taxon>
    </lineage>
</organism>
<feature type="compositionally biased region" description="Acidic residues" evidence="1">
    <location>
        <begin position="98"/>
        <end position="109"/>
    </location>
</feature>
<evidence type="ECO:0000313" key="3">
    <source>
        <dbReference type="Proteomes" id="UP000054858"/>
    </source>
</evidence>
<feature type="region of interest" description="Disordered" evidence="1">
    <location>
        <begin position="63"/>
        <end position="123"/>
    </location>
</feature>
<evidence type="ECO:0000256" key="1">
    <source>
        <dbReference type="SAM" id="MobiDB-lite"/>
    </source>
</evidence>
<dbReference type="RefSeq" id="WP_025385040.1">
    <property type="nucleotide sequence ID" value="NZ_LCUA01000044.1"/>
</dbReference>